<evidence type="ECO:0000313" key="1">
    <source>
        <dbReference type="EMBL" id="KYF77900.1"/>
    </source>
</evidence>
<name>A0A150RCF5_SORCE</name>
<dbReference type="AlphaFoldDB" id="A0A150RCF5"/>
<sequence length="394" mass="42668">MSAIQDAMNALNSQWYNVLTQQAQLDPSTFQLVQGNMPVGTTSEQLWSMFDAVPPRSVSTFYEPGQISSFSQNYVGVISALLAQGQLQLAADMGDYYTQWNDYKKTISPLPQDNAGWYKAFSSWASANLPQSMVQRSISDFATMLEDPIATAADTLIQVSFAPKNPAVYVYTTTYEQLQQALNKAQPKTVSMNSETESTDVSHTWAKTEASGLFDIFAGEGNASYEQWTSQVIEAGLSIEVSFDKLVTLEAGPLKQKSSDAVLRDYTPWFNSGALGEGYANKDNTVWKSGDAITWESTFGANGNLQRYAAALVIVDGITMTMKSSAGIAQGSQEEFKAAVSAGVWPFFEAHGEGGWSNEATFDDSGSVTITSTCKAGNPQILGVIVLPITSIFS</sequence>
<dbReference type="Proteomes" id="UP000075635">
    <property type="component" value="Unassembled WGS sequence"/>
</dbReference>
<gene>
    <name evidence="1" type="ORF">BE17_17485</name>
</gene>
<organism evidence="1 2">
    <name type="scientific">Sorangium cellulosum</name>
    <name type="common">Polyangium cellulosum</name>
    <dbReference type="NCBI Taxonomy" id="56"/>
    <lineage>
        <taxon>Bacteria</taxon>
        <taxon>Pseudomonadati</taxon>
        <taxon>Myxococcota</taxon>
        <taxon>Polyangia</taxon>
        <taxon>Polyangiales</taxon>
        <taxon>Polyangiaceae</taxon>
        <taxon>Sorangium</taxon>
    </lineage>
</organism>
<reference evidence="1 2" key="1">
    <citation type="submission" date="2014-02" db="EMBL/GenBank/DDBJ databases">
        <title>The small core and large imbalanced accessory genome model reveals a collaborative survival strategy of Sorangium cellulosum strains in nature.</title>
        <authorList>
            <person name="Han K."/>
            <person name="Peng R."/>
            <person name="Blom J."/>
            <person name="Li Y.-Z."/>
        </authorList>
    </citation>
    <scope>NUCLEOTIDE SEQUENCE [LARGE SCALE GENOMIC DNA]</scope>
    <source>
        <strain evidence="1 2">So0011-07</strain>
    </source>
</reference>
<comment type="caution">
    <text evidence="1">The sequence shown here is derived from an EMBL/GenBank/DDBJ whole genome shotgun (WGS) entry which is preliminary data.</text>
</comment>
<dbReference type="EMBL" id="JEMB01002846">
    <property type="protein sequence ID" value="KYF77900.1"/>
    <property type="molecule type" value="Genomic_DNA"/>
</dbReference>
<evidence type="ECO:0000313" key="2">
    <source>
        <dbReference type="Proteomes" id="UP000075635"/>
    </source>
</evidence>
<protein>
    <submittedName>
        <fullName evidence="1">Uncharacterized protein</fullName>
    </submittedName>
</protein>
<accession>A0A150RCF5</accession>
<proteinExistence type="predicted"/>